<accession>A0ABN3UKA6</accession>
<proteinExistence type="predicted"/>
<dbReference type="SUPFAM" id="SSF53474">
    <property type="entry name" value="alpha/beta-Hydrolases"/>
    <property type="match status" value="1"/>
</dbReference>
<protein>
    <recommendedName>
        <fullName evidence="3">Alpha/beta hydrolase</fullName>
    </recommendedName>
</protein>
<gene>
    <name evidence="1" type="ORF">GCM10009867_14530</name>
</gene>
<organism evidence="1 2">
    <name type="scientific">Pedococcus aerophilus</name>
    <dbReference type="NCBI Taxonomy" id="436356"/>
    <lineage>
        <taxon>Bacteria</taxon>
        <taxon>Bacillati</taxon>
        <taxon>Actinomycetota</taxon>
        <taxon>Actinomycetes</taxon>
        <taxon>Micrococcales</taxon>
        <taxon>Intrasporangiaceae</taxon>
        <taxon>Pedococcus</taxon>
    </lineage>
</organism>
<evidence type="ECO:0000313" key="2">
    <source>
        <dbReference type="Proteomes" id="UP001501326"/>
    </source>
</evidence>
<evidence type="ECO:0008006" key="3">
    <source>
        <dbReference type="Google" id="ProtNLM"/>
    </source>
</evidence>
<dbReference type="EMBL" id="BAAARN010000001">
    <property type="protein sequence ID" value="GAA2734424.1"/>
    <property type="molecule type" value="Genomic_DNA"/>
</dbReference>
<keyword evidence="2" id="KW-1185">Reference proteome</keyword>
<name>A0ABN3UKA6_9MICO</name>
<evidence type="ECO:0000313" key="1">
    <source>
        <dbReference type="EMBL" id="GAA2734424.1"/>
    </source>
</evidence>
<reference evidence="1 2" key="1">
    <citation type="journal article" date="2019" name="Int. J. Syst. Evol. Microbiol.">
        <title>The Global Catalogue of Microorganisms (GCM) 10K type strain sequencing project: providing services to taxonomists for standard genome sequencing and annotation.</title>
        <authorList>
            <consortium name="The Broad Institute Genomics Platform"/>
            <consortium name="The Broad Institute Genome Sequencing Center for Infectious Disease"/>
            <person name="Wu L."/>
            <person name="Ma J."/>
        </authorList>
    </citation>
    <scope>NUCLEOTIDE SEQUENCE [LARGE SCALE GENOMIC DNA]</scope>
    <source>
        <strain evidence="1 2">JCM 16378</strain>
    </source>
</reference>
<dbReference type="Proteomes" id="UP001501326">
    <property type="component" value="Unassembled WGS sequence"/>
</dbReference>
<comment type="caution">
    <text evidence="1">The sequence shown here is derived from an EMBL/GenBank/DDBJ whole genome shotgun (WGS) entry which is preliminary data.</text>
</comment>
<dbReference type="InterPro" id="IPR029058">
    <property type="entry name" value="AB_hydrolase_fold"/>
</dbReference>
<sequence length="232" mass="23551">MLGVTADVLVLPSPLLGPAAYGPLAAALASRGSTAVVAGLPDGVLTPAAVLSGFAEQLVSSGASLVVAHSNAGYLVPALRAAVPVDAVVLVDAALPPTAGTSTLLAPAQFGEFVAGLPQDGGLLPPWPLWWDPADVAALFPSSDWHERVTAEAPRLPPSWFTTPVEVPVGWEALPAAYLGFGGTYAEELTLARGEGWPVEVLDGHHLHLLAEPDATADAVLALARAARASSS</sequence>